<sequence>MDEETVEKLREQLIQELLALDVNAASGSDDEELTYKYDQDTEQGWFQPRQKGDDDDGDGDYYDQEEDQYDDYSYDDSVEEEWYQSFDGLHIGEAAQDVDAPQDAPQDTPDIDSDDYPEASESATETSTDDQPAAEEKKRKKKKKKKGKKKKNFPQADDDQADSEVMDLAVAEQLYDPDSNVESRFRLAMDMFREERIFTPISNSILETYFSYGNMNEHPEVQGVTRRPTNVDIELEVDIVFIVASFLSSRLFTQLLYHDPVYFETAPRVVAAFLKYLRARHVIPEYEDDLRRAIEVSELAKIEIPRCVKFNHMMPDAVNQTCSALFIELPETLELPEYSGMILEEVIGAHSPKDVRVQDERLTYAKVLRVEHIAVGATASSDSEAASSPDSVTASGNDTHAAMRHMTRRVDLEEMTMDCGNLVPVYGKDFSIQLTWGAAALLEPGTVMWGKFYTLSNGVMFAKPLNAFPSYYVEQEVDDDYEHGDE</sequence>
<feature type="compositionally biased region" description="Basic residues" evidence="1">
    <location>
        <begin position="138"/>
        <end position="152"/>
    </location>
</feature>
<dbReference type="EMBL" id="JAAAIP010000042">
    <property type="protein sequence ID" value="KAG0328091.1"/>
    <property type="molecule type" value="Genomic_DNA"/>
</dbReference>
<name>A0A9P6RT51_9FUNG</name>
<feature type="compositionally biased region" description="Acidic residues" evidence="1">
    <location>
        <begin position="109"/>
        <end position="118"/>
    </location>
</feature>
<keyword evidence="3" id="KW-1185">Reference proteome</keyword>
<organism evidence="2 3">
    <name type="scientific">Dissophora globulifera</name>
    <dbReference type="NCBI Taxonomy" id="979702"/>
    <lineage>
        <taxon>Eukaryota</taxon>
        <taxon>Fungi</taxon>
        <taxon>Fungi incertae sedis</taxon>
        <taxon>Mucoromycota</taxon>
        <taxon>Mortierellomycotina</taxon>
        <taxon>Mortierellomycetes</taxon>
        <taxon>Mortierellales</taxon>
        <taxon>Mortierellaceae</taxon>
        <taxon>Dissophora</taxon>
    </lineage>
</organism>
<feature type="compositionally biased region" description="Low complexity" evidence="1">
    <location>
        <begin position="379"/>
        <end position="391"/>
    </location>
</feature>
<dbReference type="GO" id="GO:0033167">
    <property type="term" value="C:ARC complex"/>
    <property type="evidence" value="ECO:0007669"/>
    <property type="project" value="InterPro"/>
</dbReference>
<feature type="compositionally biased region" description="Polar residues" evidence="1">
    <location>
        <begin position="121"/>
        <end position="130"/>
    </location>
</feature>
<dbReference type="OrthoDB" id="435402at2759"/>
<comment type="caution">
    <text evidence="2">The sequence shown here is derived from an EMBL/GenBank/DDBJ whole genome shotgun (WGS) entry which is preliminary data.</text>
</comment>
<feature type="compositionally biased region" description="Low complexity" evidence="1">
    <location>
        <begin position="94"/>
        <end position="108"/>
    </location>
</feature>
<protein>
    <submittedName>
        <fullName evidence="2">Uncharacterized protein</fullName>
    </submittedName>
</protein>
<dbReference type="GO" id="GO:0031047">
    <property type="term" value="P:regulatory ncRNA-mediated gene silencing"/>
    <property type="evidence" value="ECO:0007669"/>
    <property type="project" value="InterPro"/>
</dbReference>
<reference evidence="2" key="1">
    <citation type="journal article" date="2020" name="Fungal Divers.">
        <title>Resolving the Mortierellaceae phylogeny through synthesis of multi-gene phylogenetics and phylogenomics.</title>
        <authorList>
            <person name="Vandepol N."/>
            <person name="Liber J."/>
            <person name="Desiro A."/>
            <person name="Na H."/>
            <person name="Kennedy M."/>
            <person name="Barry K."/>
            <person name="Grigoriev I.V."/>
            <person name="Miller A.N."/>
            <person name="O'Donnell K."/>
            <person name="Stajich J.E."/>
            <person name="Bonito G."/>
        </authorList>
    </citation>
    <scope>NUCLEOTIDE SEQUENCE</scope>
    <source>
        <strain evidence="2">REB-010B</strain>
    </source>
</reference>
<dbReference type="Proteomes" id="UP000738325">
    <property type="component" value="Unassembled WGS sequence"/>
</dbReference>
<proteinExistence type="predicted"/>
<dbReference type="Pfam" id="PF09692">
    <property type="entry name" value="Arb1"/>
    <property type="match status" value="1"/>
</dbReference>
<feature type="region of interest" description="Disordered" evidence="1">
    <location>
        <begin position="24"/>
        <end position="162"/>
    </location>
</feature>
<dbReference type="InterPro" id="IPR018606">
    <property type="entry name" value="Arb1"/>
</dbReference>
<feature type="compositionally biased region" description="Acidic residues" evidence="1">
    <location>
        <begin position="53"/>
        <end position="82"/>
    </location>
</feature>
<feature type="region of interest" description="Disordered" evidence="1">
    <location>
        <begin position="379"/>
        <end position="400"/>
    </location>
</feature>
<accession>A0A9P6RT51</accession>
<evidence type="ECO:0000256" key="1">
    <source>
        <dbReference type="SAM" id="MobiDB-lite"/>
    </source>
</evidence>
<dbReference type="AlphaFoldDB" id="A0A9P6RT51"/>
<gene>
    <name evidence="2" type="ORF">BGZ99_006264</name>
</gene>
<evidence type="ECO:0000313" key="3">
    <source>
        <dbReference type="Proteomes" id="UP000738325"/>
    </source>
</evidence>
<evidence type="ECO:0000313" key="2">
    <source>
        <dbReference type="EMBL" id="KAG0328091.1"/>
    </source>
</evidence>